<name>A0A9N9IW83_9GLOM</name>
<feature type="region of interest" description="Disordered" evidence="1">
    <location>
        <begin position="1"/>
        <end position="46"/>
    </location>
</feature>
<gene>
    <name evidence="2" type="ORF">ALEPTO_LOCUS13359</name>
</gene>
<proteinExistence type="predicted"/>
<dbReference type="EMBL" id="CAJVPS010041603">
    <property type="protein sequence ID" value="CAG8752565.1"/>
    <property type="molecule type" value="Genomic_DNA"/>
</dbReference>
<feature type="non-terminal residue" evidence="2">
    <location>
        <position position="46"/>
    </location>
</feature>
<feature type="non-terminal residue" evidence="2">
    <location>
        <position position="1"/>
    </location>
</feature>
<comment type="caution">
    <text evidence="2">The sequence shown here is derived from an EMBL/GenBank/DDBJ whole genome shotgun (WGS) entry which is preliminary data.</text>
</comment>
<reference evidence="2" key="1">
    <citation type="submission" date="2021-06" db="EMBL/GenBank/DDBJ databases">
        <authorList>
            <person name="Kallberg Y."/>
            <person name="Tangrot J."/>
            <person name="Rosling A."/>
        </authorList>
    </citation>
    <scope>NUCLEOTIDE SEQUENCE</scope>
    <source>
        <strain evidence="2">FL130A</strain>
    </source>
</reference>
<accession>A0A9N9IW83</accession>
<evidence type="ECO:0000313" key="3">
    <source>
        <dbReference type="Proteomes" id="UP000789508"/>
    </source>
</evidence>
<organism evidence="2 3">
    <name type="scientific">Ambispora leptoticha</name>
    <dbReference type="NCBI Taxonomy" id="144679"/>
    <lineage>
        <taxon>Eukaryota</taxon>
        <taxon>Fungi</taxon>
        <taxon>Fungi incertae sedis</taxon>
        <taxon>Mucoromycota</taxon>
        <taxon>Glomeromycotina</taxon>
        <taxon>Glomeromycetes</taxon>
        <taxon>Archaeosporales</taxon>
        <taxon>Ambisporaceae</taxon>
        <taxon>Ambispora</taxon>
    </lineage>
</organism>
<dbReference type="AlphaFoldDB" id="A0A9N9IW83"/>
<dbReference type="Proteomes" id="UP000789508">
    <property type="component" value="Unassembled WGS sequence"/>
</dbReference>
<evidence type="ECO:0000313" key="2">
    <source>
        <dbReference type="EMBL" id="CAG8752565.1"/>
    </source>
</evidence>
<protein>
    <submittedName>
        <fullName evidence="2">3171_t:CDS:1</fullName>
    </submittedName>
</protein>
<keyword evidence="3" id="KW-1185">Reference proteome</keyword>
<sequence>FGYNNKTRFNHGNFHQYEIDPGVASRNHKPDKRHERNPKAKGIPNT</sequence>
<evidence type="ECO:0000256" key="1">
    <source>
        <dbReference type="SAM" id="MobiDB-lite"/>
    </source>
</evidence>